<dbReference type="InterPro" id="IPR004182">
    <property type="entry name" value="GRAM"/>
</dbReference>
<feature type="region of interest" description="Disordered" evidence="6">
    <location>
        <begin position="334"/>
        <end position="462"/>
    </location>
</feature>
<dbReference type="GO" id="GO:0140268">
    <property type="term" value="C:endoplasmic reticulum-plasma membrane contact site"/>
    <property type="evidence" value="ECO:0007669"/>
    <property type="project" value="TreeGrafter"/>
</dbReference>
<feature type="region of interest" description="Disordered" evidence="6">
    <location>
        <begin position="627"/>
        <end position="663"/>
    </location>
</feature>
<dbReference type="InterPro" id="IPR051482">
    <property type="entry name" value="Cholesterol_transport"/>
</dbReference>
<dbReference type="RefSeq" id="XP_025343208.1">
    <property type="nucleotide sequence ID" value="XM_025488892.1"/>
</dbReference>
<feature type="compositionally biased region" description="Basic residues" evidence="6">
    <location>
        <begin position="636"/>
        <end position="647"/>
    </location>
</feature>
<reference evidence="9 10" key="1">
    <citation type="submission" date="2017-12" db="EMBL/GenBank/DDBJ databases">
        <title>Genome Sequence of a Multidrug-Resistant Candida haemulonii Isolate from a Patient with Chronic Leg Ulcers in Israel.</title>
        <authorList>
            <person name="Chow N.A."/>
            <person name="Gade L."/>
            <person name="Batra D."/>
            <person name="Rowe L.A."/>
            <person name="Ben-Ami R."/>
            <person name="Loparev V.N."/>
            <person name="Litvintseva A.P."/>
        </authorList>
    </citation>
    <scope>NUCLEOTIDE SEQUENCE [LARGE SCALE GENOMIC DNA]</scope>
    <source>
        <strain evidence="9 10">B11899</strain>
    </source>
</reference>
<name>A0A2V1AWN3_9ASCO</name>
<keyword evidence="4 7" id="KW-1133">Transmembrane helix</keyword>
<dbReference type="EMBL" id="PKFO01000007">
    <property type="protein sequence ID" value="PVH22268.1"/>
    <property type="molecule type" value="Genomic_DNA"/>
</dbReference>
<evidence type="ECO:0000259" key="8">
    <source>
        <dbReference type="PROSITE" id="PS51778"/>
    </source>
</evidence>
<dbReference type="GO" id="GO:0032541">
    <property type="term" value="C:cortical endoplasmic reticulum"/>
    <property type="evidence" value="ECO:0007669"/>
    <property type="project" value="TreeGrafter"/>
</dbReference>
<keyword evidence="10" id="KW-1185">Reference proteome</keyword>
<dbReference type="AlphaFoldDB" id="A0A2V1AWN3"/>
<comment type="subcellular location">
    <subcellularLocation>
        <location evidence="1">Membrane</location>
        <topology evidence="1">Single-pass membrane protein</topology>
    </subcellularLocation>
</comment>
<dbReference type="PROSITE" id="PS51778">
    <property type="entry name" value="VAST"/>
    <property type="match status" value="1"/>
</dbReference>
<dbReference type="GeneID" id="37010625"/>
<evidence type="ECO:0000256" key="3">
    <source>
        <dbReference type="ARBA" id="ARBA00022692"/>
    </source>
</evidence>
<dbReference type="InterPro" id="IPR031968">
    <property type="entry name" value="VASt"/>
</dbReference>
<dbReference type="Gene3D" id="2.30.29.30">
    <property type="entry name" value="Pleckstrin-homology domain (PH domain)/Phosphotyrosine-binding domain (PTB)"/>
    <property type="match status" value="1"/>
</dbReference>
<feature type="region of interest" description="Disordered" evidence="6">
    <location>
        <begin position="34"/>
        <end position="99"/>
    </location>
</feature>
<evidence type="ECO:0000256" key="1">
    <source>
        <dbReference type="ARBA" id="ARBA00004167"/>
    </source>
</evidence>
<sequence>MSSTETAEKLSSKHGSNGFLSSFLSAAHNVANMVMSDEEGEDTRQSSPTVSKRQSKHLQKPNSKSQASSNPTSRTSTHSHNDHSNLSLGNSHDNDGSSVAVKFPALPRLSTSNVHFEPVHDSPINTMGNGDLQLSHFDGKSSIGNSDVPSLAISGNDGGKDPDVLAVSGNDDSKVVKRKRRGSELSSHQSVDEESSIQETEESNQELDKMLESSDISFASSKKNKEFHHNFRKIPQSERLIADYSCALSKDILVQGKMYLTQNYICFNSNILGWVTHLVIPLQEVIQIEKKSTAVLFPNGMIIRTLHQKYVFATFISRDTTFVQITRVWHDVLSGKNDHKSNGRARSASRVSNRTAMGSEGSYDSDEENSDGEDDGDDDDGEEANGSDEEGEGNRERSSTKGKNDDEDGDNDEGESKKGSDEGEDGEEDSPKGSEEGGGDFKGLTNPGPAEHEPTKADREDESNDVFILDHTFKAPPGVVFSILFGPDTNNYIRILEDQKNYDIEKDKITELSQKKKERKYVYSKPLSGPIGPKNTKCNITDRLVHCDFSKYIHIEQVTQTPDVPSGNVFKIVTTMLLSWGEDNSTKMHVVTSIEWSGKSWVKGAIERGSIDGQKESMKSLTESVTDIIENGQGGSKKKRKRSKSKKSAPQEQEQAQEPAKEPTLVEQLTQLAETIGKSVPLGLPVSDALLGGIILVFGSLIYTWILVFLFGGSSDKTPVMNDADGSARLLKFGNNNFYVMPSQERYINDKQNRMVKEARVWSWINSRSSGKIPNFSKSDHRSHFADEYASQEFEENVKLTKQRVDELYHRMSD</sequence>
<dbReference type="PANTHER" id="PTHR23319">
    <property type="entry name" value="GRAM DOMAIN CONTAINING 1B, ISOFORM E"/>
    <property type="match status" value="1"/>
</dbReference>
<comment type="similarity">
    <text evidence="2">Belongs to the YSP2 family.</text>
</comment>
<dbReference type="STRING" id="45357.A0A2V1AWN3"/>
<dbReference type="GO" id="GO:0005886">
    <property type="term" value="C:plasma membrane"/>
    <property type="evidence" value="ECO:0007669"/>
    <property type="project" value="TreeGrafter"/>
</dbReference>
<dbReference type="Pfam" id="PF16016">
    <property type="entry name" value="VASt"/>
    <property type="match status" value="1"/>
</dbReference>
<dbReference type="Proteomes" id="UP000244309">
    <property type="component" value="Unassembled WGS sequence"/>
</dbReference>
<accession>A0A2V1AWN3</accession>
<proteinExistence type="inferred from homology"/>
<feature type="domain" description="VASt" evidence="8">
    <location>
        <begin position="464"/>
        <end position="633"/>
    </location>
</feature>
<feature type="compositionally biased region" description="Basic and acidic residues" evidence="6">
    <location>
        <begin position="392"/>
        <end position="404"/>
    </location>
</feature>
<dbReference type="GO" id="GO:0005789">
    <property type="term" value="C:endoplasmic reticulum membrane"/>
    <property type="evidence" value="ECO:0007669"/>
    <property type="project" value="TreeGrafter"/>
</dbReference>
<evidence type="ECO:0000256" key="6">
    <source>
        <dbReference type="SAM" id="MobiDB-lite"/>
    </source>
</evidence>
<dbReference type="GO" id="GO:0032366">
    <property type="term" value="P:intracellular sterol transport"/>
    <property type="evidence" value="ECO:0007669"/>
    <property type="project" value="TreeGrafter"/>
</dbReference>
<dbReference type="GO" id="GO:0005739">
    <property type="term" value="C:mitochondrion"/>
    <property type="evidence" value="ECO:0007669"/>
    <property type="project" value="TreeGrafter"/>
</dbReference>
<dbReference type="CDD" id="cd13220">
    <property type="entry name" value="PH-GRAM_GRAMDC"/>
    <property type="match status" value="1"/>
</dbReference>
<evidence type="ECO:0000313" key="9">
    <source>
        <dbReference type="EMBL" id="PVH22268.1"/>
    </source>
</evidence>
<evidence type="ECO:0000256" key="4">
    <source>
        <dbReference type="ARBA" id="ARBA00022989"/>
    </source>
</evidence>
<dbReference type="GO" id="GO:0120015">
    <property type="term" value="F:sterol transfer activity"/>
    <property type="evidence" value="ECO:0007669"/>
    <property type="project" value="TreeGrafter"/>
</dbReference>
<dbReference type="PANTHER" id="PTHR23319:SF36">
    <property type="entry name" value="MEMBRANE-ANCHORED LIPID-BINDING PROTEIN LAM4-RELATED"/>
    <property type="match status" value="1"/>
</dbReference>
<feature type="transmembrane region" description="Helical" evidence="7">
    <location>
        <begin position="689"/>
        <end position="711"/>
    </location>
</feature>
<keyword evidence="3 7" id="KW-0812">Transmembrane</keyword>
<dbReference type="Pfam" id="PF02893">
    <property type="entry name" value="GRAM"/>
    <property type="match status" value="1"/>
</dbReference>
<feature type="compositionally biased region" description="Low complexity" evidence="6">
    <location>
        <begin position="648"/>
        <end position="658"/>
    </location>
</feature>
<dbReference type="SMART" id="SM00568">
    <property type="entry name" value="GRAM"/>
    <property type="match status" value="1"/>
</dbReference>
<organism evidence="9 10">
    <name type="scientific">Candidozyma haemuli</name>
    <dbReference type="NCBI Taxonomy" id="45357"/>
    <lineage>
        <taxon>Eukaryota</taxon>
        <taxon>Fungi</taxon>
        <taxon>Dikarya</taxon>
        <taxon>Ascomycota</taxon>
        <taxon>Saccharomycotina</taxon>
        <taxon>Pichiomycetes</taxon>
        <taxon>Metschnikowiaceae</taxon>
        <taxon>Candidozyma</taxon>
    </lineage>
</organism>
<feature type="compositionally biased region" description="Basic and acidic residues" evidence="6">
    <location>
        <begin position="450"/>
        <end position="459"/>
    </location>
</feature>
<evidence type="ECO:0000256" key="2">
    <source>
        <dbReference type="ARBA" id="ARBA00006582"/>
    </source>
</evidence>
<feature type="compositionally biased region" description="Basic and acidic residues" evidence="6">
    <location>
        <begin position="1"/>
        <end position="11"/>
    </location>
</feature>
<feature type="compositionally biased region" description="Acidic residues" evidence="6">
    <location>
        <begin position="363"/>
        <end position="391"/>
    </location>
</feature>
<dbReference type="GO" id="GO:0032934">
    <property type="term" value="F:sterol binding"/>
    <property type="evidence" value="ECO:0007669"/>
    <property type="project" value="TreeGrafter"/>
</dbReference>
<evidence type="ECO:0000256" key="7">
    <source>
        <dbReference type="SAM" id="Phobius"/>
    </source>
</evidence>
<gene>
    <name evidence="9" type="ORF">CXQ85_005295</name>
</gene>
<evidence type="ECO:0000256" key="5">
    <source>
        <dbReference type="ARBA" id="ARBA00023136"/>
    </source>
</evidence>
<dbReference type="VEuPathDB" id="FungiDB:CXQ85_005295"/>
<evidence type="ECO:0000313" key="10">
    <source>
        <dbReference type="Proteomes" id="UP000244309"/>
    </source>
</evidence>
<comment type="caution">
    <text evidence="9">The sequence shown here is derived from an EMBL/GenBank/DDBJ whole genome shotgun (WGS) entry which is preliminary data.</text>
</comment>
<feature type="region of interest" description="Disordered" evidence="6">
    <location>
        <begin position="1"/>
        <end position="20"/>
    </location>
</feature>
<feature type="region of interest" description="Disordered" evidence="6">
    <location>
        <begin position="120"/>
        <end position="206"/>
    </location>
</feature>
<protein>
    <recommendedName>
        <fullName evidence="8">VASt domain-containing protein</fullName>
    </recommendedName>
</protein>
<dbReference type="OrthoDB" id="2162691at2759"/>
<feature type="compositionally biased region" description="Polar residues" evidence="6">
    <location>
        <begin position="60"/>
        <end position="91"/>
    </location>
</feature>
<dbReference type="InterPro" id="IPR011993">
    <property type="entry name" value="PH-like_dom_sf"/>
</dbReference>
<feature type="compositionally biased region" description="Acidic residues" evidence="6">
    <location>
        <begin position="192"/>
        <end position="205"/>
    </location>
</feature>
<keyword evidence="5 7" id="KW-0472">Membrane</keyword>